<name>A0A9D1D5J3_9FIRM</name>
<reference evidence="2" key="2">
    <citation type="journal article" date="2021" name="PeerJ">
        <title>Extensive microbial diversity within the chicken gut microbiome revealed by metagenomics and culture.</title>
        <authorList>
            <person name="Gilroy R."/>
            <person name="Ravi A."/>
            <person name="Getino M."/>
            <person name="Pursley I."/>
            <person name="Horton D.L."/>
            <person name="Alikhan N.F."/>
            <person name="Baker D."/>
            <person name="Gharbi K."/>
            <person name="Hall N."/>
            <person name="Watson M."/>
            <person name="Adriaenssens E.M."/>
            <person name="Foster-Nyarko E."/>
            <person name="Jarju S."/>
            <person name="Secka A."/>
            <person name="Antonio M."/>
            <person name="Oren A."/>
            <person name="Chaudhuri R.R."/>
            <person name="La Ragione R."/>
            <person name="Hildebrand F."/>
            <person name="Pallen M.J."/>
        </authorList>
    </citation>
    <scope>NUCLEOTIDE SEQUENCE</scope>
    <source>
        <strain evidence="2">CHK180-2868</strain>
    </source>
</reference>
<protein>
    <submittedName>
        <fullName evidence="2">Lactate utilization protein</fullName>
    </submittedName>
</protein>
<dbReference type="Proteomes" id="UP000824250">
    <property type="component" value="Unassembled WGS sequence"/>
</dbReference>
<dbReference type="InterPro" id="IPR003741">
    <property type="entry name" value="LUD_dom"/>
</dbReference>
<evidence type="ECO:0000313" key="3">
    <source>
        <dbReference type="Proteomes" id="UP000824250"/>
    </source>
</evidence>
<evidence type="ECO:0000259" key="1">
    <source>
        <dbReference type="Pfam" id="PF02589"/>
    </source>
</evidence>
<organism evidence="2 3">
    <name type="scientific">Candidatus Copromonas faecavium</name>
    <name type="common">nom. illeg.</name>
    <dbReference type="NCBI Taxonomy" id="2840740"/>
    <lineage>
        <taxon>Bacteria</taxon>
        <taxon>Bacillati</taxon>
        <taxon>Bacillota</taxon>
        <taxon>Clostridia</taxon>
        <taxon>Lachnospirales</taxon>
        <taxon>Lachnospiraceae</taxon>
        <taxon>Candidatus Copromonas (nom. illeg.)</taxon>
    </lineage>
</organism>
<dbReference type="EMBL" id="DVGC01000058">
    <property type="protein sequence ID" value="HIR06241.1"/>
    <property type="molecule type" value="Genomic_DNA"/>
</dbReference>
<feature type="domain" description="LUD" evidence="1">
    <location>
        <begin position="13"/>
        <end position="203"/>
    </location>
</feature>
<gene>
    <name evidence="2" type="ORF">IAB28_09820</name>
</gene>
<dbReference type="Pfam" id="PF02589">
    <property type="entry name" value="LUD_dom"/>
    <property type="match status" value="1"/>
</dbReference>
<proteinExistence type="predicted"/>
<dbReference type="PANTHER" id="PTHR36179">
    <property type="entry name" value="LUD_DOM DOMAIN-CONTAINING PROTEIN"/>
    <property type="match status" value="1"/>
</dbReference>
<dbReference type="AlphaFoldDB" id="A0A9D1D5J3"/>
<evidence type="ECO:0000313" key="2">
    <source>
        <dbReference type="EMBL" id="HIR06241.1"/>
    </source>
</evidence>
<sequence>MASKAYEQMASCVIEELKKRNMEGFYCEDSKAAADLVCSLVEQGASVSWGGSSTIKSLGVLERLKEVGCQMIEYPEQEKKEIGSPIFQQVAGADYFLMSTNAITRKGELVNIDGASNRLSSLLHGPKHVIIVAGINKLVKTVEDGVNRIQTSVCPVIAEKSGRQTPCGIKGVCTDCQSPDCMCCNIVISRRSRYNGRVKVILVGENLGD</sequence>
<comment type="caution">
    <text evidence="2">The sequence shown here is derived from an EMBL/GenBank/DDBJ whole genome shotgun (WGS) entry which is preliminary data.</text>
</comment>
<dbReference type="PANTHER" id="PTHR36179:SF2">
    <property type="entry name" value="LUD DOMAIN-CONTAINING PROTEIN"/>
    <property type="match status" value="1"/>
</dbReference>
<reference evidence="2" key="1">
    <citation type="submission" date="2020-10" db="EMBL/GenBank/DDBJ databases">
        <authorList>
            <person name="Gilroy R."/>
        </authorList>
    </citation>
    <scope>NUCLEOTIDE SEQUENCE</scope>
    <source>
        <strain evidence="2">CHK180-2868</strain>
    </source>
</reference>
<accession>A0A9D1D5J3</accession>